<keyword evidence="1" id="KW-0175">Coiled coil</keyword>
<dbReference type="RefSeq" id="WP_126659904.1">
    <property type="nucleotide sequence ID" value="NZ_RYYR01000022.1"/>
</dbReference>
<dbReference type="EMBL" id="RYYR01000022">
    <property type="protein sequence ID" value="RUL49886.1"/>
    <property type="molecule type" value="Genomic_DNA"/>
</dbReference>
<organism evidence="3 4">
    <name type="scientific">Lysinibacillus antri</name>
    <dbReference type="NCBI Taxonomy" id="2498145"/>
    <lineage>
        <taxon>Bacteria</taxon>
        <taxon>Bacillati</taxon>
        <taxon>Bacillota</taxon>
        <taxon>Bacilli</taxon>
        <taxon>Bacillales</taxon>
        <taxon>Bacillaceae</taxon>
        <taxon>Lysinibacillus</taxon>
    </lineage>
</organism>
<evidence type="ECO:0000256" key="2">
    <source>
        <dbReference type="SAM" id="MobiDB-lite"/>
    </source>
</evidence>
<dbReference type="AlphaFoldDB" id="A0A3S0QNS3"/>
<feature type="coiled-coil region" evidence="1">
    <location>
        <begin position="109"/>
        <end position="136"/>
    </location>
</feature>
<name>A0A3S0QNS3_9BACI</name>
<keyword evidence="4" id="KW-1185">Reference proteome</keyword>
<sequence>MGTGITRSVLRTVGGKAGDWAADKIDNVLGPAGKSSSKVSRETGQEDEYNPETARIEETKRINESLRDYTRSLEPVADKFERDCLNTCRENINLLVEDIKKINVQDYNGKKLNININRLERKLQSVEKNVIGKIKNELSRKVSIDDSECLNILKMKKGQAKENAMKEFSNRVFSNSLVELSETIRETVNEQCSLITDQIEDRLEEITNSLQEISMQFDEIEQLKEKDAEVLEQKKCDLYFTLSICDMVLSELHQQPREKVTV</sequence>
<evidence type="ECO:0000313" key="4">
    <source>
        <dbReference type="Proteomes" id="UP000287910"/>
    </source>
</evidence>
<accession>A0A3S0QNS3</accession>
<feature type="region of interest" description="Disordered" evidence="2">
    <location>
        <begin position="28"/>
        <end position="51"/>
    </location>
</feature>
<feature type="coiled-coil region" evidence="1">
    <location>
        <begin position="196"/>
        <end position="223"/>
    </location>
</feature>
<protein>
    <submittedName>
        <fullName evidence="3">Uncharacterized protein</fullName>
    </submittedName>
</protein>
<proteinExistence type="predicted"/>
<comment type="caution">
    <text evidence="3">The sequence shown here is derived from an EMBL/GenBank/DDBJ whole genome shotgun (WGS) entry which is preliminary data.</text>
</comment>
<evidence type="ECO:0000256" key="1">
    <source>
        <dbReference type="SAM" id="Coils"/>
    </source>
</evidence>
<dbReference type="Proteomes" id="UP000287910">
    <property type="component" value="Unassembled WGS sequence"/>
</dbReference>
<reference evidence="3 4" key="1">
    <citation type="submission" date="2018-12" db="EMBL/GenBank/DDBJ databases">
        <title>Lysinibacillus antri sp. nov., isolated from a cave soil.</title>
        <authorList>
            <person name="Narsing Rao M.P."/>
            <person name="Zhang H."/>
            <person name="Dong Z.-Y."/>
            <person name="Niu X.-K."/>
            <person name="Zhang K."/>
            <person name="Fang B.-Z."/>
            <person name="Kang Y.-Q."/>
            <person name="Xiao M."/>
            <person name="Li W.-J."/>
        </authorList>
    </citation>
    <scope>NUCLEOTIDE SEQUENCE [LARGE SCALE GENOMIC DNA]</scope>
    <source>
        <strain evidence="3 4">SYSU K30002</strain>
    </source>
</reference>
<gene>
    <name evidence="3" type="ORF">EK386_14520</name>
</gene>
<evidence type="ECO:0000313" key="3">
    <source>
        <dbReference type="EMBL" id="RUL49886.1"/>
    </source>
</evidence>